<proteinExistence type="predicted"/>
<dbReference type="Pfam" id="PF13963">
    <property type="entry name" value="Transpos_assoc"/>
    <property type="match status" value="1"/>
</dbReference>
<dbReference type="InterPro" id="IPR029480">
    <property type="entry name" value="Transpos_assoc"/>
</dbReference>
<comment type="caution">
    <text evidence="3">The sequence shown here is derived from an EMBL/GenBank/DDBJ whole genome shotgun (WGS) entry which is preliminary data.</text>
</comment>
<dbReference type="AlphaFoldDB" id="A0A2U1QJ08"/>
<feature type="compositionally biased region" description="Polar residues" evidence="1">
    <location>
        <begin position="97"/>
        <end position="115"/>
    </location>
</feature>
<evidence type="ECO:0000256" key="1">
    <source>
        <dbReference type="SAM" id="MobiDB-lite"/>
    </source>
</evidence>
<dbReference type="EMBL" id="PKPP01000088">
    <property type="protein sequence ID" value="PWA98010.1"/>
    <property type="molecule type" value="Genomic_DNA"/>
</dbReference>
<dbReference type="Proteomes" id="UP000245207">
    <property type="component" value="Unassembled WGS sequence"/>
</dbReference>
<gene>
    <name evidence="3" type="ORF">CTI12_AA023900</name>
</gene>
<feature type="domain" description="Transposase-associated" evidence="2">
    <location>
        <begin position="5"/>
        <end position="80"/>
    </location>
</feature>
<name>A0A2U1QJ08_ARTAN</name>
<feature type="region of interest" description="Disordered" evidence="1">
    <location>
        <begin position="97"/>
        <end position="116"/>
    </location>
</feature>
<evidence type="ECO:0000313" key="3">
    <source>
        <dbReference type="EMBL" id="PWA98010.1"/>
    </source>
</evidence>
<evidence type="ECO:0000313" key="4">
    <source>
        <dbReference type="Proteomes" id="UP000245207"/>
    </source>
</evidence>
<reference evidence="3 4" key="1">
    <citation type="journal article" date="2018" name="Mol. Plant">
        <title>The genome of Artemisia annua provides insight into the evolution of Asteraceae family and artemisinin biosynthesis.</title>
        <authorList>
            <person name="Shen Q."/>
            <person name="Zhang L."/>
            <person name="Liao Z."/>
            <person name="Wang S."/>
            <person name="Yan T."/>
            <person name="Shi P."/>
            <person name="Liu M."/>
            <person name="Fu X."/>
            <person name="Pan Q."/>
            <person name="Wang Y."/>
            <person name="Lv Z."/>
            <person name="Lu X."/>
            <person name="Zhang F."/>
            <person name="Jiang W."/>
            <person name="Ma Y."/>
            <person name="Chen M."/>
            <person name="Hao X."/>
            <person name="Li L."/>
            <person name="Tang Y."/>
            <person name="Lv G."/>
            <person name="Zhou Y."/>
            <person name="Sun X."/>
            <person name="Brodelius P.E."/>
            <person name="Rose J.K.C."/>
            <person name="Tang K."/>
        </authorList>
    </citation>
    <scope>NUCLEOTIDE SEQUENCE [LARGE SCALE GENOMIC DNA]</scope>
    <source>
        <strain evidence="4">cv. Huhao1</strain>
        <tissue evidence="3">Leaf</tissue>
    </source>
</reference>
<evidence type="ECO:0000259" key="2">
    <source>
        <dbReference type="Pfam" id="PF13963"/>
    </source>
</evidence>
<protein>
    <submittedName>
        <fullName evidence="3">Transposon protein</fullName>
    </submittedName>
</protein>
<sequence length="181" mass="20901">MDRQNWMYDISRSTPEYVNGVETFLAFAEANRVSNGVRYIWCPCKDCKNVCKFNNTSVIEGHLIKRGFMHKYTCWSQHGELLADNSVFVSVSNDNQGTSSYSNNDHDQGTSSYSNNDHEDLSEMFHNLERSVGEDEQEKLQKLFQESEKELYPAIAYWFVQAVSVSYIVTYKMIQVGFVIV</sequence>
<keyword evidence="4" id="KW-1185">Reference proteome</keyword>
<accession>A0A2U1QJ08</accession>
<organism evidence="3 4">
    <name type="scientific">Artemisia annua</name>
    <name type="common">Sweet wormwood</name>
    <dbReference type="NCBI Taxonomy" id="35608"/>
    <lineage>
        <taxon>Eukaryota</taxon>
        <taxon>Viridiplantae</taxon>
        <taxon>Streptophyta</taxon>
        <taxon>Embryophyta</taxon>
        <taxon>Tracheophyta</taxon>
        <taxon>Spermatophyta</taxon>
        <taxon>Magnoliopsida</taxon>
        <taxon>eudicotyledons</taxon>
        <taxon>Gunneridae</taxon>
        <taxon>Pentapetalae</taxon>
        <taxon>asterids</taxon>
        <taxon>campanulids</taxon>
        <taxon>Asterales</taxon>
        <taxon>Asteraceae</taxon>
        <taxon>Asteroideae</taxon>
        <taxon>Anthemideae</taxon>
        <taxon>Artemisiinae</taxon>
        <taxon>Artemisia</taxon>
    </lineage>
</organism>
<dbReference type="OrthoDB" id="1729146at2759"/>